<evidence type="ECO:0000313" key="2">
    <source>
        <dbReference type="EMBL" id="JAU53084.1"/>
    </source>
</evidence>
<dbReference type="SUPFAM" id="SSF53098">
    <property type="entry name" value="Ribonuclease H-like"/>
    <property type="match status" value="1"/>
</dbReference>
<dbReference type="InterPro" id="IPR036397">
    <property type="entry name" value="RNaseH_sf"/>
</dbReference>
<dbReference type="Gene3D" id="1.10.340.70">
    <property type="match status" value="1"/>
</dbReference>
<organism evidence="2">
    <name type="scientific">Noccaea caerulescens</name>
    <name type="common">Alpine penny-cress</name>
    <name type="synonym">Thlaspi caerulescens</name>
    <dbReference type="NCBI Taxonomy" id="107243"/>
    <lineage>
        <taxon>Eukaryota</taxon>
        <taxon>Viridiplantae</taxon>
        <taxon>Streptophyta</taxon>
        <taxon>Embryophyta</taxon>
        <taxon>Tracheophyta</taxon>
        <taxon>Spermatophyta</taxon>
        <taxon>Magnoliopsida</taxon>
        <taxon>eudicotyledons</taxon>
        <taxon>Gunneridae</taxon>
        <taxon>Pentapetalae</taxon>
        <taxon>rosids</taxon>
        <taxon>malvids</taxon>
        <taxon>Brassicales</taxon>
        <taxon>Brassicaceae</taxon>
        <taxon>Coluteocarpeae</taxon>
        <taxon>Noccaea</taxon>
    </lineage>
</organism>
<protein>
    <submittedName>
        <fullName evidence="2">Transposon Tf2-9 polyprotein</fullName>
    </submittedName>
</protein>
<dbReference type="InterPro" id="IPR001584">
    <property type="entry name" value="Integrase_cat-core"/>
</dbReference>
<sequence>MEIQDIMKEAENDAKIQEVLKRVVDGKEVNKEYSVVKGRLLYKGKLVISRTSSYIPLILKEFHAGLVGGHSGVLKTVKRVQNVFYRRQMVKDIQKFVSECDVCQRHKYSTLSPAGLLQPLPIPSQIWEALSMDFIEGLPMSQGVNVIFVVVERLSKYGHFLRLRHPFTAADVANKFIQEVMKLHGFPLSIVSDRDRIFLSSFWKELFRQSGTQLKYSTAFHPQSDGQTEVLNRCLETYLRCFASSQPKLWAKYLT</sequence>
<dbReference type="EMBL" id="GEVL01024257">
    <property type="protein sequence ID" value="JAU53084.1"/>
    <property type="molecule type" value="Transcribed_RNA"/>
</dbReference>
<reference evidence="2" key="1">
    <citation type="submission" date="2016-07" db="EMBL/GenBank/DDBJ databases">
        <title>De novo transcriptome assembly of four accessions of the metal hyperaccumulator plant Noccaea caerulescens.</title>
        <authorList>
            <person name="Blande D."/>
            <person name="Halimaa P."/>
            <person name="Tervahauta A.I."/>
            <person name="Aarts M.G."/>
            <person name="Karenlampi S.O."/>
        </authorList>
    </citation>
    <scope>NUCLEOTIDE SEQUENCE</scope>
</reference>
<name>A0A1J3GFP5_NOCCA</name>
<dbReference type="InterPro" id="IPR012337">
    <property type="entry name" value="RNaseH-like_sf"/>
</dbReference>
<dbReference type="PANTHER" id="PTHR37984">
    <property type="entry name" value="PROTEIN CBG26694"/>
    <property type="match status" value="1"/>
</dbReference>
<dbReference type="InterPro" id="IPR050951">
    <property type="entry name" value="Retrovirus_Pol_polyprotein"/>
</dbReference>
<dbReference type="InterPro" id="IPR041588">
    <property type="entry name" value="Integrase_H2C2"/>
</dbReference>
<dbReference type="PANTHER" id="PTHR37984:SF5">
    <property type="entry name" value="PROTEIN NYNRIN-LIKE"/>
    <property type="match status" value="1"/>
</dbReference>
<dbReference type="GO" id="GO:0003676">
    <property type="term" value="F:nucleic acid binding"/>
    <property type="evidence" value="ECO:0007669"/>
    <property type="project" value="InterPro"/>
</dbReference>
<feature type="domain" description="Integrase catalytic" evidence="1">
    <location>
        <begin position="117"/>
        <end position="255"/>
    </location>
</feature>
<dbReference type="AlphaFoldDB" id="A0A1J3GFP5"/>
<accession>A0A1J3GFP5</accession>
<dbReference type="Gene3D" id="3.30.420.10">
    <property type="entry name" value="Ribonuclease H-like superfamily/Ribonuclease H"/>
    <property type="match status" value="1"/>
</dbReference>
<evidence type="ECO:0000259" key="1">
    <source>
        <dbReference type="PROSITE" id="PS50994"/>
    </source>
</evidence>
<gene>
    <name evidence="2" type="ORF">LE_TR15446_c8_g1_i1_g.48800</name>
</gene>
<dbReference type="Pfam" id="PF17921">
    <property type="entry name" value="Integrase_H2C2"/>
    <property type="match status" value="1"/>
</dbReference>
<proteinExistence type="predicted"/>
<dbReference type="PROSITE" id="PS50994">
    <property type="entry name" value="INTEGRASE"/>
    <property type="match status" value="1"/>
</dbReference>
<dbReference type="GO" id="GO:0015074">
    <property type="term" value="P:DNA integration"/>
    <property type="evidence" value="ECO:0007669"/>
    <property type="project" value="InterPro"/>
</dbReference>